<dbReference type="Pfam" id="PF00412">
    <property type="entry name" value="LIM"/>
    <property type="match status" value="4"/>
</dbReference>
<dbReference type="PRINTS" id="PR01088">
    <property type="entry name" value="NAHEXCHNGR6"/>
</dbReference>
<dbReference type="SUPFAM" id="SSF57716">
    <property type="entry name" value="Glucocorticoid receptor-like (DNA-binding domain)"/>
    <property type="match status" value="5"/>
</dbReference>
<feature type="transmembrane region" description="Helical" evidence="28">
    <location>
        <begin position="190"/>
        <end position="220"/>
    </location>
</feature>
<keyword evidence="8" id="KW-0963">Cytoplasm</keyword>
<evidence type="ECO:0000256" key="4">
    <source>
        <dbReference type="ARBA" id="ARBA00007367"/>
    </source>
</evidence>
<dbReference type="Gene3D" id="6.10.140.1330">
    <property type="match status" value="1"/>
</dbReference>
<evidence type="ECO:0000256" key="6">
    <source>
        <dbReference type="ARBA" id="ARBA00022473"/>
    </source>
</evidence>
<organism evidence="30 31">
    <name type="scientific">Electrophorus voltai</name>
    <dbReference type="NCBI Taxonomy" id="2609070"/>
    <lineage>
        <taxon>Eukaryota</taxon>
        <taxon>Metazoa</taxon>
        <taxon>Chordata</taxon>
        <taxon>Craniata</taxon>
        <taxon>Vertebrata</taxon>
        <taxon>Euteleostomi</taxon>
        <taxon>Actinopterygii</taxon>
        <taxon>Neopterygii</taxon>
        <taxon>Teleostei</taxon>
        <taxon>Ostariophysi</taxon>
        <taxon>Gymnotiformes</taxon>
        <taxon>Gymnotoidei</taxon>
        <taxon>Gymnotidae</taxon>
        <taxon>Electrophorus</taxon>
    </lineage>
</organism>
<keyword evidence="27" id="KW-0050">Antiport</keyword>
<feature type="domain" description="LIM zinc-binding" evidence="29">
    <location>
        <begin position="818"/>
        <end position="879"/>
    </location>
</feature>
<evidence type="ECO:0000256" key="22">
    <source>
        <dbReference type="ARBA" id="ARBA00023065"/>
    </source>
</evidence>
<evidence type="ECO:0000256" key="10">
    <source>
        <dbReference type="ARBA" id="ARBA00022692"/>
    </source>
</evidence>
<dbReference type="CDD" id="cd09424">
    <property type="entry name" value="LIM2_FHL1"/>
    <property type="match status" value="1"/>
</dbReference>
<dbReference type="GO" id="GO:0015386">
    <property type="term" value="F:potassium:proton antiporter activity"/>
    <property type="evidence" value="ECO:0007669"/>
    <property type="project" value="TreeGrafter"/>
</dbReference>
<keyword evidence="7" id="KW-1003">Cell membrane</keyword>
<keyword evidence="9" id="KW-1017">Isopeptide bond</keyword>
<dbReference type="FunFam" id="2.10.110.10:FF:000072">
    <property type="entry name" value="Four and a half LIM domains protein 1"/>
    <property type="match status" value="1"/>
</dbReference>
<dbReference type="PROSITE" id="PS00478">
    <property type="entry name" value="LIM_DOMAIN_1"/>
    <property type="match status" value="3"/>
</dbReference>
<evidence type="ECO:0000313" key="30">
    <source>
        <dbReference type="EMBL" id="KAK1800608.1"/>
    </source>
</evidence>
<evidence type="ECO:0000256" key="13">
    <source>
        <dbReference type="ARBA" id="ARBA00022753"/>
    </source>
</evidence>
<evidence type="ECO:0000256" key="11">
    <source>
        <dbReference type="ARBA" id="ARBA00022723"/>
    </source>
</evidence>
<feature type="domain" description="LIM zinc-binding" evidence="29">
    <location>
        <begin position="760"/>
        <end position="817"/>
    </location>
</feature>
<dbReference type="Pfam" id="PF00999">
    <property type="entry name" value="Na_H_Exchanger"/>
    <property type="match status" value="1"/>
</dbReference>
<feature type="transmembrane region" description="Helical" evidence="28">
    <location>
        <begin position="490"/>
        <end position="515"/>
    </location>
</feature>
<dbReference type="InterPro" id="IPR001781">
    <property type="entry name" value="Znf_LIM"/>
</dbReference>
<evidence type="ECO:0000256" key="14">
    <source>
        <dbReference type="ARBA" id="ARBA00022771"/>
    </source>
</evidence>
<evidence type="ECO:0000256" key="26">
    <source>
        <dbReference type="PROSITE-ProRule" id="PRU00125"/>
    </source>
</evidence>
<evidence type="ECO:0000256" key="28">
    <source>
        <dbReference type="SAM" id="Phobius"/>
    </source>
</evidence>
<comment type="caution">
    <text evidence="30">The sequence shown here is derived from an EMBL/GenBank/DDBJ whole genome shotgun (WGS) entry which is preliminary data.</text>
</comment>
<evidence type="ECO:0000256" key="8">
    <source>
        <dbReference type="ARBA" id="ARBA00022490"/>
    </source>
</evidence>
<keyword evidence="23 28" id="KW-0472">Membrane</keyword>
<feature type="domain" description="LIM zinc-binding" evidence="29">
    <location>
        <begin position="637"/>
        <end position="697"/>
    </location>
</feature>
<keyword evidence="11 26" id="KW-0479">Metal-binding</keyword>
<keyword evidence="18 28" id="KW-1133">Transmembrane helix</keyword>
<keyword evidence="10 27" id="KW-0812">Transmembrane</keyword>
<dbReference type="FunFam" id="2.10.110.10:FF:000052">
    <property type="entry name" value="Four and a half LIM domains 1"/>
    <property type="match status" value="1"/>
</dbReference>
<dbReference type="GO" id="GO:0030154">
    <property type="term" value="P:cell differentiation"/>
    <property type="evidence" value="ECO:0007669"/>
    <property type="project" value="UniProtKB-KW"/>
</dbReference>
<evidence type="ECO:0000259" key="29">
    <source>
        <dbReference type="PROSITE" id="PS50023"/>
    </source>
</evidence>
<evidence type="ECO:0000256" key="23">
    <source>
        <dbReference type="ARBA" id="ARBA00023136"/>
    </source>
</evidence>
<dbReference type="PROSITE" id="PS50023">
    <property type="entry name" value="LIM_DOMAIN_2"/>
    <property type="match status" value="4"/>
</dbReference>
<evidence type="ECO:0000256" key="21">
    <source>
        <dbReference type="ARBA" id="ARBA00023053"/>
    </source>
</evidence>
<keyword evidence="5 27" id="KW-0813">Transport</keyword>
<evidence type="ECO:0000256" key="15">
    <source>
        <dbReference type="ARBA" id="ARBA00022782"/>
    </source>
</evidence>
<dbReference type="InterPro" id="IPR006153">
    <property type="entry name" value="Cation/H_exchanger_TM"/>
</dbReference>
<feature type="transmembrane region" description="Helical" evidence="28">
    <location>
        <begin position="422"/>
        <end position="441"/>
    </location>
</feature>
<evidence type="ECO:0000313" key="31">
    <source>
        <dbReference type="Proteomes" id="UP001239994"/>
    </source>
</evidence>
<dbReference type="PANTHER" id="PTHR10110">
    <property type="entry name" value="SODIUM/HYDROGEN EXCHANGER"/>
    <property type="match status" value="1"/>
</dbReference>
<evidence type="ECO:0000256" key="1">
    <source>
        <dbReference type="ARBA" id="ARBA00004195"/>
    </source>
</evidence>
<keyword evidence="6" id="KW-0217">Developmental protein</keyword>
<keyword evidence="22 27" id="KW-0406">Ion transport</keyword>
<feature type="transmembrane region" description="Helical" evidence="28">
    <location>
        <begin position="161"/>
        <end position="178"/>
    </location>
</feature>
<proteinExistence type="inferred from homology"/>
<dbReference type="PRINTS" id="PR01084">
    <property type="entry name" value="NAHEXCHNGR"/>
</dbReference>
<keyword evidence="31" id="KW-1185">Reference proteome</keyword>
<feature type="transmembrane region" description="Helical" evidence="28">
    <location>
        <begin position="52"/>
        <end position="70"/>
    </location>
</feature>
<dbReference type="GO" id="GO:0015385">
    <property type="term" value="F:sodium:proton antiporter activity"/>
    <property type="evidence" value="ECO:0007669"/>
    <property type="project" value="InterPro"/>
</dbReference>
<keyword evidence="19" id="KW-0007">Acetylation</keyword>
<protein>
    <recommendedName>
        <fullName evidence="27">Sodium/hydrogen exchanger</fullName>
    </recommendedName>
</protein>
<dbReference type="PANTHER" id="PTHR10110:SF153">
    <property type="entry name" value="SODIUM_HYDROGEN EXCHANGER"/>
    <property type="match status" value="1"/>
</dbReference>
<reference evidence="30" key="1">
    <citation type="submission" date="2023-03" db="EMBL/GenBank/DDBJ databases">
        <title>Electrophorus voltai genome.</title>
        <authorList>
            <person name="Bian C."/>
        </authorList>
    </citation>
    <scope>NUCLEOTIDE SEQUENCE</scope>
    <source>
        <strain evidence="30">CB-2022</strain>
        <tissue evidence="30">Muscle</tissue>
    </source>
</reference>
<keyword evidence="17" id="KW-0832">Ubl conjugation</keyword>
<keyword evidence="13" id="KW-0967">Endosome</keyword>
<dbReference type="FunFam" id="2.10.110.10:FF:000050">
    <property type="entry name" value="Four and a half LIM domains protein 1"/>
    <property type="match status" value="1"/>
</dbReference>
<feature type="transmembrane region" description="Helical" evidence="28">
    <location>
        <begin position="304"/>
        <end position="330"/>
    </location>
</feature>
<comment type="subcellular location">
    <subcellularLocation>
        <location evidence="3">Cell membrane</location>
        <topology evidence="3">Multi-pass membrane protein</topology>
    </subcellularLocation>
    <subcellularLocation>
        <location evidence="2">Cytoplasm</location>
    </subcellularLocation>
    <subcellularLocation>
        <location evidence="1">Recycling endosome membrane</location>
        <topology evidence="1">Multi-pass membrane protein</topology>
    </subcellularLocation>
</comment>
<evidence type="ECO:0000256" key="24">
    <source>
        <dbReference type="ARBA" id="ARBA00023201"/>
    </source>
</evidence>
<evidence type="ECO:0000256" key="18">
    <source>
        <dbReference type="ARBA" id="ARBA00022989"/>
    </source>
</evidence>
<keyword evidence="15" id="KW-0221">Differentiation</keyword>
<dbReference type="InterPro" id="IPR002090">
    <property type="entry name" value="NHE-6/7/9"/>
</dbReference>
<dbReference type="AlphaFoldDB" id="A0AAD8ZJK1"/>
<dbReference type="FunFam" id="2.10.110.10:FF:000013">
    <property type="entry name" value="Four and a half LIM domains 1"/>
    <property type="match status" value="1"/>
</dbReference>
<evidence type="ECO:0000256" key="27">
    <source>
        <dbReference type="RuleBase" id="RU003722"/>
    </source>
</evidence>
<sequence length="879" mass="98408">MGFQKVWATGSRNCIICCFLCLTLFSRIETTGLVDAVTERQAEESHRQDSTKVLVFTLLLTLTILTIWLFKHRRFRFLHETGLAMIYGLLVGVILRFGVHVQPDVSNSTLTCVGKSRPSSLLLNVSGHLYEYELRGEVDSRSSDNLPSVDMLRKATFDPEVFFNILLPPIIFHAGYSLKRRHFFRNLGAILTYAFVGTVISSFVIGLVMYGCVALMNAIGQLDGDFFFTDCLFFGAIISATDPVTVLAIFSELKVDVDLYALMFGESVLNDAVAIVLSSSVVAYQPSGESSQALDGRAMLTSLGVFLAVLSGSFVLGSAAGVLTALVTKFTRLRDFPLLETALFFLMSWSTFLLAEACSITGVVAVLFCGITQAHYTYNNLSTESKSRTKELFELLNFLAENFIFSYMGLTLFSFQKHVFNPVFITGAFLAIFLGRAANIYPLSFLLNLGRTNAISLNFQHVMMFAGLRGAMTFALSIRDTATYARQMMFSSTLLIVFFTVWVFGGGTTPMLSFLKIRVGVEEEQESSVPGSDETLGTGGRRDTAWLFRLWYTFDHKYPSMILYVKPLLTHSGPPLITTLPACCAPVAHCLTSSQTYEAMTDRFDCFYCRDDLGGKKYIKKNDRPVCVRCFEKFCANTCTECRRPIGTDSKELHHKGRYWHDDCFRCSKCYKNLAKESFSMKDNRILCGTCGSREDAPRCHACYKPVLAGTESVEYKGSTFHDDCFTCYQCKQPIRTKSFLTKNNNIYCSPCHEKKFAKQCAGCKKAITSGGVNYQDQPWHSDCFVCCVCEKPLAGTRFTSHQEMIYCVDCYKSNVAKKCNGCQNPITGFRKATNVVNYEGGTWHDYCFNCKRCSLNLADKHFISKNGDIYCTNCSKKL</sequence>
<evidence type="ECO:0000256" key="5">
    <source>
        <dbReference type="ARBA" id="ARBA00022448"/>
    </source>
</evidence>
<keyword evidence="12" id="KW-0677">Repeat</keyword>
<dbReference type="GO" id="GO:0008270">
    <property type="term" value="F:zinc ion binding"/>
    <property type="evidence" value="ECO:0007669"/>
    <property type="project" value="UniProtKB-KW"/>
</dbReference>
<dbReference type="EMBL" id="JAROKS010000010">
    <property type="protein sequence ID" value="KAK1800608.1"/>
    <property type="molecule type" value="Genomic_DNA"/>
</dbReference>
<dbReference type="InterPro" id="IPR018422">
    <property type="entry name" value="Cation/H_exchanger_CPA1"/>
</dbReference>
<dbReference type="CDD" id="cd09344">
    <property type="entry name" value="LIM1_FHL1"/>
    <property type="match status" value="1"/>
</dbReference>
<dbReference type="InterPro" id="IPR004709">
    <property type="entry name" value="NaH_exchanger"/>
</dbReference>
<evidence type="ECO:0000256" key="25">
    <source>
        <dbReference type="ARBA" id="ARBA00059927"/>
    </source>
</evidence>
<dbReference type="GO" id="GO:0051453">
    <property type="term" value="P:regulation of intracellular pH"/>
    <property type="evidence" value="ECO:0007669"/>
    <property type="project" value="TreeGrafter"/>
</dbReference>
<keyword evidence="16 26" id="KW-0862">Zinc</keyword>
<evidence type="ECO:0000256" key="7">
    <source>
        <dbReference type="ARBA" id="ARBA00022475"/>
    </source>
</evidence>
<comment type="function">
    <text evidence="25">May have an involvement in muscle development or hypertrophy. Isoform 2 binds to RBP-J and plays a negative regulatory role in the RBP-J-mediated transcription in mammalian systems.</text>
</comment>
<dbReference type="SMART" id="SM00132">
    <property type="entry name" value="LIM"/>
    <property type="match status" value="4"/>
</dbReference>
<evidence type="ECO:0000256" key="16">
    <source>
        <dbReference type="ARBA" id="ARBA00022833"/>
    </source>
</evidence>
<feature type="transmembrane region" description="Helical" evidence="28">
    <location>
        <begin position="342"/>
        <end position="375"/>
    </location>
</feature>
<feature type="transmembrane region" description="Helical" evidence="28">
    <location>
        <begin position="82"/>
        <end position="99"/>
    </location>
</feature>
<feature type="transmembrane region" description="Helical" evidence="28">
    <location>
        <begin position="226"/>
        <end position="250"/>
    </location>
</feature>
<dbReference type="GO" id="GO:0005886">
    <property type="term" value="C:plasma membrane"/>
    <property type="evidence" value="ECO:0007669"/>
    <property type="project" value="UniProtKB-SubCell"/>
</dbReference>
<keyword evidence="24 27" id="KW-0739">Sodium transport</keyword>
<name>A0AAD8ZJK1_9TELE</name>
<keyword evidence="20 26" id="KW-0440">LIM domain</keyword>
<feature type="transmembrane region" description="Helical" evidence="28">
    <location>
        <begin position="395"/>
        <end position="415"/>
    </location>
</feature>
<keyword evidence="14" id="KW-0863">Zinc-finger</keyword>
<dbReference type="CDD" id="cd09429">
    <property type="entry name" value="LIM3_FHL1"/>
    <property type="match status" value="1"/>
</dbReference>
<evidence type="ECO:0000256" key="17">
    <source>
        <dbReference type="ARBA" id="ARBA00022843"/>
    </source>
</evidence>
<comment type="similarity">
    <text evidence="4 27">Belongs to the monovalent cation:proton antiporter 1 (CPA1) transporter (TC 2.A.36) family.</text>
</comment>
<dbReference type="CDD" id="cd09348">
    <property type="entry name" value="LIM4_FHL1"/>
    <property type="match status" value="1"/>
</dbReference>
<evidence type="ECO:0000256" key="20">
    <source>
        <dbReference type="ARBA" id="ARBA00023038"/>
    </source>
</evidence>
<accession>A0AAD8ZJK1</accession>
<dbReference type="GO" id="GO:0055038">
    <property type="term" value="C:recycling endosome membrane"/>
    <property type="evidence" value="ECO:0007669"/>
    <property type="project" value="UniProtKB-SubCell"/>
</dbReference>
<evidence type="ECO:0000256" key="19">
    <source>
        <dbReference type="ARBA" id="ARBA00022990"/>
    </source>
</evidence>
<dbReference type="NCBIfam" id="TIGR00840">
    <property type="entry name" value="b_cpa1"/>
    <property type="match status" value="1"/>
</dbReference>
<dbReference type="Proteomes" id="UP001239994">
    <property type="component" value="Unassembled WGS sequence"/>
</dbReference>
<evidence type="ECO:0000256" key="2">
    <source>
        <dbReference type="ARBA" id="ARBA00004496"/>
    </source>
</evidence>
<gene>
    <name evidence="30" type="ORF">P4O66_005814</name>
</gene>
<dbReference type="Gene3D" id="2.10.110.10">
    <property type="entry name" value="Cysteine Rich Protein"/>
    <property type="match status" value="4"/>
</dbReference>
<keyword evidence="21" id="KW-0915">Sodium</keyword>
<feature type="domain" description="LIM zinc-binding" evidence="29">
    <location>
        <begin position="698"/>
        <end position="759"/>
    </location>
</feature>
<evidence type="ECO:0000256" key="9">
    <source>
        <dbReference type="ARBA" id="ARBA00022499"/>
    </source>
</evidence>
<dbReference type="GO" id="GO:0098719">
    <property type="term" value="P:sodium ion import across plasma membrane"/>
    <property type="evidence" value="ECO:0007669"/>
    <property type="project" value="TreeGrafter"/>
</dbReference>
<evidence type="ECO:0000256" key="12">
    <source>
        <dbReference type="ARBA" id="ARBA00022737"/>
    </source>
</evidence>
<evidence type="ECO:0000256" key="3">
    <source>
        <dbReference type="ARBA" id="ARBA00004651"/>
    </source>
</evidence>